<dbReference type="InterPro" id="IPR017871">
    <property type="entry name" value="ABC_transporter-like_CS"/>
</dbReference>
<dbReference type="PROSITE" id="PS50893">
    <property type="entry name" value="ABC_TRANSPORTER_2"/>
    <property type="match status" value="1"/>
</dbReference>
<evidence type="ECO:0000256" key="4">
    <source>
        <dbReference type="ARBA" id="ARBA00022840"/>
    </source>
</evidence>
<evidence type="ECO:0000256" key="1">
    <source>
        <dbReference type="ARBA" id="ARBA00005417"/>
    </source>
</evidence>
<evidence type="ECO:0000256" key="2">
    <source>
        <dbReference type="ARBA" id="ARBA00022448"/>
    </source>
</evidence>
<evidence type="ECO:0000313" key="6">
    <source>
        <dbReference type="EMBL" id="GAA4785873.1"/>
    </source>
</evidence>
<evidence type="ECO:0000256" key="3">
    <source>
        <dbReference type="ARBA" id="ARBA00022741"/>
    </source>
</evidence>
<sequence length="300" mass="31983">MSQCRLSLESVGYRYAGGHAAVADVSLALGPGILGLLGPNGAGKSTLMRMLATMTRPSSGRITWNGTDLAAAPNALRATLGYLPQDFGVYPALSAREFLGFLAAVKGLSGPKARERVDHCLSQVGLGDAADRRLGEYSGGMRQRVGIAQALLNDPTLLIVDEPTVGLDPEERMRFRHLLTDLAGERLVILSTHIVSDVEASATALAVMSAGALRFHGTPEQLIAQADGHVWEWTIAPEHLADVRRRFTLCGSLRRPEGIRVRVLADACPHADAQAVTPELEDAYAWLTGPTADAAHARSH</sequence>
<dbReference type="InterPro" id="IPR003439">
    <property type="entry name" value="ABC_transporter-like_ATP-bd"/>
</dbReference>
<dbReference type="InterPro" id="IPR003593">
    <property type="entry name" value="AAA+_ATPase"/>
</dbReference>
<dbReference type="RefSeq" id="WP_345302031.1">
    <property type="nucleotide sequence ID" value="NZ_BAABJE010000002.1"/>
</dbReference>
<keyword evidence="4 6" id="KW-0067">ATP-binding</keyword>
<dbReference type="SMART" id="SM00382">
    <property type="entry name" value="AAA"/>
    <property type="match status" value="1"/>
</dbReference>
<gene>
    <name evidence="6" type="ORF">GCM10023307_08230</name>
</gene>
<accession>A0ABP9AV89</accession>
<protein>
    <submittedName>
        <fullName evidence="6">ABC transporter ATP-binding protein</fullName>
    </submittedName>
</protein>
<proteinExistence type="inferred from homology"/>
<comment type="caution">
    <text evidence="6">The sequence shown here is derived from an EMBL/GenBank/DDBJ whole genome shotgun (WGS) entry which is preliminary data.</text>
</comment>
<keyword evidence="3" id="KW-0547">Nucleotide-binding</keyword>
<organism evidence="6 7">
    <name type="scientific">Lysobacter hankyongensis</name>
    <dbReference type="NCBI Taxonomy" id="1176535"/>
    <lineage>
        <taxon>Bacteria</taxon>
        <taxon>Pseudomonadati</taxon>
        <taxon>Pseudomonadota</taxon>
        <taxon>Gammaproteobacteria</taxon>
        <taxon>Lysobacterales</taxon>
        <taxon>Lysobacteraceae</taxon>
        <taxon>Lysobacter</taxon>
    </lineage>
</organism>
<dbReference type="Gene3D" id="3.40.50.300">
    <property type="entry name" value="P-loop containing nucleotide triphosphate hydrolases"/>
    <property type="match status" value="1"/>
</dbReference>
<evidence type="ECO:0000259" key="5">
    <source>
        <dbReference type="PROSITE" id="PS50893"/>
    </source>
</evidence>
<keyword evidence="2" id="KW-0813">Transport</keyword>
<reference evidence="7" key="1">
    <citation type="journal article" date="2019" name="Int. J. Syst. Evol. Microbiol.">
        <title>The Global Catalogue of Microorganisms (GCM) 10K type strain sequencing project: providing services to taxonomists for standard genome sequencing and annotation.</title>
        <authorList>
            <consortium name="The Broad Institute Genomics Platform"/>
            <consortium name="The Broad Institute Genome Sequencing Center for Infectious Disease"/>
            <person name="Wu L."/>
            <person name="Ma J."/>
        </authorList>
    </citation>
    <scope>NUCLEOTIDE SEQUENCE [LARGE SCALE GENOMIC DNA]</scope>
    <source>
        <strain evidence="7">JCM 18204</strain>
    </source>
</reference>
<dbReference type="SUPFAM" id="SSF52540">
    <property type="entry name" value="P-loop containing nucleoside triphosphate hydrolases"/>
    <property type="match status" value="1"/>
</dbReference>
<comment type="similarity">
    <text evidence="1">Belongs to the ABC transporter superfamily.</text>
</comment>
<dbReference type="PROSITE" id="PS00211">
    <property type="entry name" value="ABC_TRANSPORTER_1"/>
    <property type="match status" value="1"/>
</dbReference>
<dbReference type="Pfam" id="PF00005">
    <property type="entry name" value="ABC_tran"/>
    <property type="match status" value="1"/>
</dbReference>
<dbReference type="EMBL" id="BAABJE010000002">
    <property type="protein sequence ID" value="GAA4785873.1"/>
    <property type="molecule type" value="Genomic_DNA"/>
</dbReference>
<dbReference type="PANTHER" id="PTHR43335">
    <property type="entry name" value="ABC TRANSPORTER, ATP-BINDING PROTEIN"/>
    <property type="match status" value="1"/>
</dbReference>
<dbReference type="GO" id="GO:0005524">
    <property type="term" value="F:ATP binding"/>
    <property type="evidence" value="ECO:0007669"/>
    <property type="project" value="UniProtKB-KW"/>
</dbReference>
<dbReference type="InterPro" id="IPR027417">
    <property type="entry name" value="P-loop_NTPase"/>
</dbReference>
<name>A0ABP9AV89_9GAMM</name>
<keyword evidence="7" id="KW-1185">Reference proteome</keyword>
<dbReference type="PANTHER" id="PTHR43335:SF2">
    <property type="entry name" value="ABC TRANSPORTER, ATP-BINDING PROTEIN"/>
    <property type="match status" value="1"/>
</dbReference>
<feature type="domain" description="ABC transporter" evidence="5">
    <location>
        <begin position="6"/>
        <end position="235"/>
    </location>
</feature>
<dbReference type="Proteomes" id="UP001499959">
    <property type="component" value="Unassembled WGS sequence"/>
</dbReference>
<dbReference type="CDD" id="cd03264">
    <property type="entry name" value="ABC_drug_resistance_like"/>
    <property type="match status" value="1"/>
</dbReference>
<evidence type="ECO:0000313" key="7">
    <source>
        <dbReference type="Proteomes" id="UP001499959"/>
    </source>
</evidence>